<proteinExistence type="inferred from homology"/>
<evidence type="ECO:0000256" key="4">
    <source>
        <dbReference type="ARBA" id="ARBA00039318"/>
    </source>
</evidence>
<dbReference type="OrthoDB" id="10254627at2759"/>
<dbReference type="SUPFAM" id="SSF54211">
    <property type="entry name" value="Ribosomal protein S5 domain 2-like"/>
    <property type="match status" value="1"/>
</dbReference>
<dbReference type="GO" id="GO:0003723">
    <property type="term" value="F:RNA binding"/>
    <property type="evidence" value="ECO:0007669"/>
    <property type="project" value="TreeGrafter"/>
</dbReference>
<dbReference type="GO" id="GO:0006412">
    <property type="term" value="P:translation"/>
    <property type="evidence" value="ECO:0007669"/>
    <property type="project" value="InterPro"/>
</dbReference>
<comment type="caution">
    <text evidence="8">The sequence shown here is derived from an EMBL/GenBank/DDBJ whole genome shotgun (WGS) entry which is preliminary data.</text>
</comment>
<dbReference type="InterPro" id="IPR020574">
    <property type="entry name" value="Ribosomal_uS9_CS"/>
</dbReference>
<dbReference type="FunFam" id="3.30.230.10:FF:000001">
    <property type="entry name" value="30S ribosomal protein S9"/>
    <property type="match status" value="1"/>
</dbReference>
<evidence type="ECO:0000256" key="2">
    <source>
        <dbReference type="ARBA" id="ARBA00022980"/>
    </source>
</evidence>
<name>A0A0G2GQ41_PHACM</name>
<dbReference type="PROSITE" id="PS00360">
    <property type="entry name" value="RIBOSOMAL_S9"/>
    <property type="match status" value="1"/>
</dbReference>
<evidence type="ECO:0000256" key="6">
    <source>
        <dbReference type="RuleBase" id="RU003815"/>
    </source>
</evidence>
<protein>
    <recommendedName>
        <fullName evidence="4">Small ribosomal subunit protein uS9m</fullName>
    </recommendedName>
    <alternativeName>
        <fullName evidence="5">37S ribosomal protein S9, mitochondrial</fullName>
    </alternativeName>
</protein>
<feature type="compositionally biased region" description="Basic residues" evidence="7">
    <location>
        <begin position="298"/>
        <end position="317"/>
    </location>
</feature>
<dbReference type="InterPro" id="IPR014721">
    <property type="entry name" value="Ribsml_uS5_D2-typ_fold_subgr"/>
</dbReference>
<comment type="similarity">
    <text evidence="1 6">Belongs to the universal ribosomal protein uS9 family.</text>
</comment>
<evidence type="ECO:0000313" key="8">
    <source>
        <dbReference type="EMBL" id="KKY25473.1"/>
    </source>
</evidence>
<evidence type="ECO:0000313" key="9">
    <source>
        <dbReference type="Proteomes" id="UP000053317"/>
    </source>
</evidence>
<dbReference type="PANTHER" id="PTHR21569:SF1">
    <property type="entry name" value="SMALL RIBOSOMAL SUBUNIT PROTEIN US9M"/>
    <property type="match status" value="1"/>
</dbReference>
<reference evidence="8 9" key="1">
    <citation type="submission" date="2015-05" db="EMBL/GenBank/DDBJ databases">
        <title>Distinctive expansion of gene families associated with plant cell wall degradation and secondary metabolism in the genomes of grapevine trunk pathogens.</title>
        <authorList>
            <person name="Lawrence D.P."/>
            <person name="Travadon R."/>
            <person name="Rolshausen P.E."/>
            <person name="Baumgartner K."/>
        </authorList>
    </citation>
    <scope>NUCLEOTIDE SEQUENCE [LARGE SCALE GENOMIC DNA]</scope>
    <source>
        <strain evidence="8">UCRPC4</strain>
    </source>
</reference>
<feature type="region of interest" description="Disordered" evidence="7">
    <location>
        <begin position="295"/>
        <end position="317"/>
    </location>
</feature>
<dbReference type="PANTHER" id="PTHR21569">
    <property type="entry name" value="RIBOSOMAL PROTEIN S9"/>
    <property type="match status" value="1"/>
</dbReference>
<dbReference type="InterPro" id="IPR020568">
    <property type="entry name" value="Ribosomal_Su5_D2-typ_SF"/>
</dbReference>
<evidence type="ECO:0000256" key="3">
    <source>
        <dbReference type="ARBA" id="ARBA00023274"/>
    </source>
</evidence>
<keyword evidence="2 6" id="KW-0689">Ribosomal protein</keyword>
<reference evidence="8 9" key="2">
    <citation type="submission" date="2015-05" db="EMBL/GenBank/DDBJ databases">
        <authorList>
            <person name="Morales-Cruz A."/>
            <person name="Amrine K.C."/>
            <person name="Cantu D."/>
        </authorList>
    </citation>
    <scope>NUCLEOTIDE SEQUENCE [LARGE SCALE GENOMIC DNA]</scope>
    <source>
        <strain evidence="8">UCRPC4</strain>
    </source>
</reference>
<evidence type="ECO:0000256" key="1">
    <source>
        <dbReference type="ARBA" id="ARBA00005251"/>
    </source>
</evidence>
<dbReference type="GO" id="GO:0005763">
    <property type="term" value="C:mitochondrial small ribosomal subunit"/>
    <property type="evidence" value="ECO:0007669"/>
    <property type="project" value="EnsemblFungi"/>
</dbReference>
<keyword evidence="3 6" id="KW-0687">Ribonucleoprotein</keyword>
<dbReference type="EMBL" id="LCWF01000041">
    <property type="protein sequence ID" value="KKY25473.1"/>
    <property type="molecule type" value="Genomic_DNA"/>
</dbReference>
<dbReference type="Proteomes" id="UP000053317">
    <property type="component" value="Unassembled WGS sequence"/>
</dbReference>
<organism evidence="8 9">
    <name type="scientific">Phaeomoniella chlamydospora</name>
    <name type="common">Phaeoacremonium chlamydosporum</name>
    <dbReference type="NCBI Taxonomy" id="158046"/>
    <lineage>
        <taxon>Eukaryota</taxon>
        <taxon>Fungi</taxon>
        <taxon>Dikarya</taxon>
        <taxon>Ascomycota</taxon>
        <taxon>Pezizomycotina</taxon>
        <taxon>Eurotiomycetes</taxon>
        <taxon>Chaetothyriomycetidae</taxon>
        <taxon>Phaeomoniellales</taxon>
        <taxon>Phaeomoniellaceae</taxon>
        <taxon>Phaeomoniella</taxon>
    </lineage>
</organism>
<keyword evidence="9" id="KW-1185">Reference proteome</keyword>
<accession>A0A0G2GQ41</accession>
<dbReference type="InterPro" id="IPR023035">
    <property type="entry name" value="Ribosomal_uS9_bac/plastid"/>
</dbReference>
<evidence type="ECO:0000256" key="5">
    <source>
        <dbReference type="ARBA" id="ARBA00042623"/>
    </source>
</evidence>
<dbReference type="Gene3D" id="3.30.230.10">
    <property type="match status" value="1"/>
</dbReference>
<gene>
    <name evidence="8" type="ORF">UCRPC4_g01737</name>
</gene>
<dbReference type="AlphaFoldDB" id="A0A0G2GQ41"/>
<sequence>MARLSLMKATQLLATQHCQCQTSRLVLPIRFQPFSSSKFRSAEAVEVSVSSAIPKDVKSAPEIDFDTLSSNIRSRPARIIPASASYFTGAPQFNDNILQLRQLLRKYEYLPTVSQDKAPQHKWLKLAQFRSTVGEPVSAARYSQVLRVLQRLNRIHPDFQPKEVRTTMSIFLRPSSGTQNPSAPPTLDKYGRARGVGRRKESSAQVLLVEGNGEVLVNGRSIVDIFPRIHDRESALWALKVTERMNKYNVWAIARGGGVTGQAESITLAVARALIVHEPALKSVLRKAGCVTSDPRRVERKKPGRLKARKKPAWVKR</sequence>
<dbReference type="NCBIfam" id="NF001099">
    <property type="entry name" value="PRK00132.1"/>
    <property type="match status" value="1"/>
</dbReference>
<evidence type="ECO:0000256" key="7">
    <source>
        <dbReference type="SAM" id="MobiDB-lite"/>
    </source>
</evidence>
<dbReference type="InterPro" id="IPR000754">
    <property type="entry name" value="Ribosomal_uS9"/>
</dbReference>
<dbReference type="Pfam" id="PF00380">
    <property type="entry name" value="Ribosomal_S9"/>
    <property type="match status" value="1"/>
</dbReference>
<dbReference type="GO" id="GO:0003735">
    <property type="term" value="F:structural constituent of ribosome"/>
    <property type="evidence" value="ECO:0007669"/>
    <property type="project" value="EnsemblFungi"/>
</dbReference>